<sequence>MIIAWYAHLKHSNSAIWQAILVSWFIAFFEYLLQVPANRIGYKVMSTAQLRVIAEFFILVSFVLLELFILHFRGLFLRI</sequence>
<dbReference type="AlphaFoldDB" id="A0A369KPS2"/>
<comment type="caution">
    <text evidence="2">The sequence shown here is derived from an EMBL/GenBank/DDBJ whole genome shotgun (WGS) entry which is preliminary data.</text>
</comment>
<keyword evidence="1" id="KW-0472">Membrane</keyword>
<keyword evidence="1" id="KW-0812">Transmembrane</keyword>
<keyword evidence="1" id="KW-1133">Transmembrane helix</keyword>
<evidence type="ECO:0000313" key="3">
    <source>
        <dbReference type="Proteomes" id="UP000253934"/>
    </source>
</evidence>
<name>A0A369KPS2_9BACT</name>
<evidence type="ECO:0000256" key="1">
    <source>
        <dbReference type="SAM" id="Phobius"/>
    </source>
</evidence>
<protein>
    <submittedName>
        <fullName evidence="2">Uncharacterized protein</fullName>
    </submittedName>
</protein>
<dbReference type="PANTHER" id="PTHR38482">
    <property type="entry name" value="DMT FAMILY PROTEIN"/>
    <property type="match status" value="1"/>
</dbReference>
<feature type="transmembrane region" description="Helical" evidence="1">
    <location>
        <begin position="15"/>
        <end position="33"/>
    </location>
</feature>
<dbReference type="EMBL" id="QOVW01000074">
    <property type="protein sequence ID" value="RDB35828.1"/>
    <property type="molecule type" value="Genomic_DNA"/>
</dbReference>
<dbReference type="InterPro" id="IPR007437">
    <property type="entry name" value="DUF486"/>
</dbReference>
<dbReference type="Proteomes" id="UP000253934">
    <property type="component" value="Unassembled WGS sequence"/>
</dbReference>
<accession>A0A369KPS2</accession>
<dbReference type="PANTHER" id="PTHR38482:SF1">
    <property type="entry name" value="DMT FAMILY PROTEIN"/>
    <property type="match status" value="1"/>
</dbReference>
<feature type="transmembrane region" description="Helical" evidence="1">
    <location>
        <begin position="53"/>
        <end position="72"/>
    </location>
</feature>
<reference evidence="2" key="1">
    <citation type="submission" date="2018-04" db="EMBL/GenBank/DDBJ databases">
        <title>Draft genome sequence of the Candidatus Spirobacillus cienkowskii, a pathogen of freshwater Daphnia species, reconstructed from hemolymph metagenomic reads.</title>
        <authorList>
            <person name="Bresciani L."/>
            <person name="Lemos L.N."/>
            <person name="Wale N."/>
            <person name="Lin J.Y."/>
            <person name="Fernandes G.R."/>
            <person name="Duffy M.A."/>
            <person name="Rodrigues J.M."/>
        </authorList>
    </citation>
    <scope>NUCLEOTIDE SEQUENCE [LARGE SCALE GENOMIC DNA]</scope>
    <source>
        <strain evidence="2">Binning01</strain>
    </source>
</reference>
<gene>
    <name evidence="2" type="ORF">DCC88_08280</name>
</gene>
<organism evidence="2 3">
    <name type="scientific">Spirobacillus cienkowskii</name>
    <dbReference type="NCBI Taxonomy" id="495820"/>
    <lineage>
        <taxon>Bacteria</taxon>
        <taxon>Pseudomonadati</taxon>
        <taxon>Bdellovibrionota</taxon>
        <taxon>Oligoflexia</taxon>
        <taxon>Silvanigrellales</taxon>
        <taxon>Spirobacillus</taxon>
    </lineage>
</organism>
<proteinExistence type="predicted"/>
<dbReference type="Pfam" id="PF04342">
    <property type="entry name" value="DMT_6"/>
    <property type="match status" value="1"/>
</dbReference>
<keyword evidence="3" id="KW-1185">Reference proteome</keyword>
<evidence type="ECO:0000313" key="2">
    <source>
        <dbReference type="EMBL" id="RDB35828.1"/>
    </source>
</evidence>